<evidence type="ECO:0000313" key="1">
    <source>
        <dbReference type="EMBL" id="OJJ25843.1"/>
    </source>
</evidence>
<evidence type="ECO:0008006" key="3">
    <source>
        <dbReference type="Google" id="ProtNLM"/>
    </source>
</evidence>
<sequence>MLLLLNRQGSIAPLSLAIALIVTGCTSSHSTELTPTPAPVPKIAQRLEPTPAVEMIEMTVYQLDPFCESFVEKSIQVPEQNALQATIHNAIEEGTTADFTIAGYRLQPNPTDNSLTIDFRLSPQSGRLFVSLSTCERMALLGSLKETLTQSSRWNIEEVKFTDRGVPIGF</sequence>
<dbReference type="EMBL" id="MLAW01000012">
    <property type="protein sequence ID" value="OJJ25843.1"/>
    <property type="molecule type" value="Genomic_DNA"/>
</dbReference>
<dbReference type="Proteomes" id="UP000183940">
    <property type="component" value="Unassembled WGS sequence"/>
</dbReference>
<evidence type="ECO:0000313" key="2">
    <source>
        <dbReference type="Proteomes" id="UP000183940"/>
    </source>
</evidence>
<dbReference type="PROSITE" id="PS51257">
    <property type="entry name" value="PROKAR_LIPOPROTEIN"/>
    <property type="match status" value="1"/>
</dbReference>
<dbReference type="STRING" id="1925591.BI308_08880"/>
<dbReference type="AlphaFoldDB" id="A0A1L9QT53"/>
<reference evidence="1" key="1">
    <citation type="submission" date="2016-10" db="EMBL/GenBank/DDBJ databases">
        <title>CRISPR-Cas defence system in Roseofilum reptotaenium: evidence of a bacteriophage-cyanobacterium arms race in the coral black band disease.</title>
        <authorList>
            <person name="Buerger P."/>
            <person name="Wood-Charlson E.M."/>
            <person name="Weynberg K.D."/>
            <person name="Willis B."/>
            <person name="Van Oppen M.J."/>
        </authorList>
    </citation>
    <scope>NUCLEOTIDE SEQUENCE [LARGE SCALE GENOMIC DNA]</scope>
    <source>
        <strain evidence="1">AO1-A</strain>
    </source>
</reference>
<proteinExistence type="predicted"/>
<protein>
    <recommendedName>
        <fullName evidence="3">Sporulation/spore germination protein</fullName>
    </recommendedName>
</protein>
<accession>A0A1L9QT53</accession>
<gene>
    <name evidence="1" type="ORF">BI308_08880</name>
</gene>
<comment type="caution">
    <text evidence="1">The sequence shown here is derived from an EMBL/GenBank/DDBJ whole genome shotgun (WGS) entry which is preliminary data.</text>
</comment>
<organism evidence="1 2">
    <name type="scientific">Roseofilum reptotaenium AO1-A</name>
    <dbReference type="NCBI Taxonomy" id="1925591"/>
    <lineage>
        <taxon>Bacteria</taxon>
        <taxon>Bacillati</taxon>
        <taxon>Cyanobacteriota</taxon>
        <taxon>Cyanophyceae</taxon>
        <taxon>Desertifilales</taxon>
        <taxon>Desertifilaceae</taxon>
        <taxon>Roseofilum</taxon>
    </lineage>
</organism>
<keyword evidence="2" id="KW-1185">Reference proteome</keyword>
<name>A0A1L9QT53_9CYAN</name>